<reference evidence="11 12" key="1">
    <citation type="submission" date="2016-08" db="EMBL/GenBank/DDBJ databases">
        <title>A Parts List for Fungal Cellulosomes Revealed by Comparative Genomics.</title>
        <authorList>
            <consortium name="DOE Joint Genome Institute"/>
            <person name="Haitjema C.H."/>
            <person name="Gilmore S.P."/>
            <person name="Henske J.K."/>
            <person name="Solomon K.V."/>
            <person name="De Groot R."/>
            <person name="Kuo A."/>
            <person name="Mondo S.J."/>
            <person name="Salamov A.A."/>
            <person name="Labutti K."/>
            <person name="Zhao Z."/>
            <person name="Chiniquy J."/>
            <person name="Barry K."/>
            <person name="Brewer H.M."/>
            <person name="Purvine S.O."/>
            <person name="Wright A.T."/>
            <person name="Boxma B."/>
            <person name="Van Alen T."/>
            <person name="Hackstein J.H."/>
            <person name="Baker S.E."/>
            <person name="Grigoriev I.V."/>
            <person name="O'Malley M.A."/>
        </authorList>
    </citation>
    <scope>NUCLEOTIDE SEQUENCE [LARGE SCALE GENOMIC DNA]</scope>
    <source>
        <strain evidence="11 12">S4</strain>
    </source>
</reference>
<evidence type="ECO:0000259" key="10">
    <source>
        <dbReference type="Pfam" id="PF26410"/>
    </source>
</evidence>
<sequence>MKSLTLFTLGLTLLSKVVYSLDFVKRCGDQFVLNDKIFYFTGSNTYYLHYKDIDYGTPKVFEIAKKHNFSVIRTWAFMDQAYTQGNVYYTSFNNVTREIEVNEGENGLQRLDRVIALAEEHGIRLILTLTNNWADFGGMEQWVRDFGFKEHYQFYTEPEIKKSFKKYIKTLINRTNTVTGKKYKNDGTIFAWELANEPRCWGTNMGKNENCTTKTITKWLDEMSTFIKKHDKKHMVSTGEEGFGLAGVDSENDIYGFGDGNDFIANAALKNIDFATIHLYASYWGFKDFVKEGRQYFEEHAKAIKKLNKPIIMEEFGVPKDKLEEVQPAYMQSLVDNGYNGIMYWMLAHDEYPDYDGFTIYDKNITVYIDDYTKIQKSKSGKKISSLKCLLKNLETKGDHKNN</sequence>
<evidence type="ECO:0000256" key="8">
    <source>
        <dbReference type="ARBA" id="ARBA00023295"/>
    </source>
</evidence>
<dbReference type="InterPro" id="IPR017853">
    <property type="entry name" value="GH"/>
</dbReference>
<evidence type="ECO:0000256" key="4">
    <source>
        <dbReference type="ARBA" id="ARBA00012706"/>
    </source>
</evidence>
<comment type="caution">
    <text evidence="11">The sequence shown here is derived from an EMBL/GenBank/DDBJ whole genome shotgun (WGS) entry which is preliminary data.</text>
</comment>
<feature type="domain" description="Glycoside hydrolase family 5" evidence="10">
    <location>
        <begin position="22"/>
        <end position="342"/>
    </location>
</feature>
<dbReference type="GO" id="GO:0005576">
    <property type="term" value="C:extracellular region"/>
    <property type="evidence" value="ECO:0007669"/>
    <property type="project" value="UniProtKB-SubCell"/>
</dbReference>
<evidence type="ECO:0000313" key="12">
    <source>
        <dbReference type="Proteomes" id="UP000193944"/>
    </source>
</evidence>
<dbReference type="GO" id="GO:0016985">
    <property type="term" value="F:mannan endo-1,4-beta-mannosidase activity"/>
    <property type="evidence" value="ECO:0007669"/>
    <property type="project" value="UniProtKB-EC"/>
</dbReference>
<dbReference type="STRING" id="1754192.A0A1Y1VSU3"/>
<keyword evidence="8" id="KW-0326">Glycosidase</keyword>
<evidence type="ECO:0000256" key="2">
    <source>
        <dbReference type="ARBA" id="ARBA00004613"/>
    </source>
</evidence>
<comment type="similarity">
    <text evidence="3">Belongs to the glycosyl hydrolase 5 (cellulase A) family.</text>
</comment>
<proteinExistence type="inferred from homology"/>
<dbReference type="EMBL" id="MCFG01000532">
    <property type="protein sequence ID" value="ORX64358.1"/>
    <property type="molecule type" value="Genomic_DNA"/>
</dbReference>
<dbReference type="Pfam" id="PF26410">
    <property type="entry name" value="GH5_mannosidase"/>
    <property type="match status" value="1"/>
</dbReference>
<keyword evidence="5" id="KW-0964">Secreted</keyword>
<protein>
    <recommendedName>
        <fullName evidence="4">mannan endo-1,4-beta-mannosidase</fullName>
        <ecNumber evidence="4">3.2.1.78</ecNumber>
    </recommendedName>
</protein>
<evidence type="ECO:0000256" key="3">
    <source>
        <dbReference type="ARBA" id="ARBA00005641"/>
    </source>
</evidence>
<comment type="subcellular location">
    <subcellularLocation>
        <location evidence="2">Secreted</location>
    </subcellularLocation>
</comment>
<keyword evidence="7 11" id="KW-0378">Hydrolase</keyword>
<dbReference type="InterPro" id="IPR001547">
    <property type="entry name" value="Glyco_hydro_5"/>
</dbReference>
<comment type="catalytic activity">
    <reaction evidence="1">
        <text>Random hydrolysis of (1-&gt;4)-beta-D-mannosidic linkages in mannans, galactomannans and glucomannans.</text>
        <dbReference type="EC" id="3.2.1.78"/>
    </reaction>
</comment>
<feature type="signal peptide" evidence="9">
    <location>
        <begin position="1"/>
        <end position="20"/>
    </location>
</feature>
<keyword evidence="6 9" id="KW-0732">Signal</keyword>
<gene>
    <name evidence="11" type="ORF">BCR32DRAFT_226668</name>
</gene>
<name>A0A1Y1VSU3_9FUNG</name>
<feature type="chain" id="PRO_5012982729" description="mannan endo-1,4-beta-mannosidase" evidence="9">
    <location>
        <begin position="21"/>
        <end position="403"/>
    </location>
</feature>
<evidence type="ECO:0000256" key="1">
    <source>
        <dbReference type="ARBA" id="ARBA00001678"/>
    </source>
</evidence>
<dbReference type="Gene3D" id="3.20.20.80">
    <property type="entry name" value="Glycosidases"/>
    <property type="match status" value="1"/>
</dbReference>
<dbReference type="EC" id="3.2.1.78" evidence="4"/>
<dbReference type="PANTHER" id="PTHR31451">
    <property type="match status" value="1"/>
</dbReference>
<evidence type="ECO:0000313" key="11">
    <source>
        <dbReference type="EMBL" id="ORX64358.1"/>
    </source>
</evidence>
<dbReference type="OrthoDB" id="406631at2759"/>
<evidence type="ECO:0000256" key="7">
    <source>
        <dbReference type="ARBA" id="ARBA00022801"/>
    </source>
</evidence>
<evidence type="ECO:0000256" key="9">
    <source>
        <dbReference type="SAM" id="SignalP"/>
    </source>
</evidence>
<dbReference type="InterPro" id="IPR045053">
    <property type="entry name" value="MAN-like"/>
</dbReference>
<dbReference type="AlphaFoldDB" id="A0A1Y1VSU3"/>
<dbReference type="PANTHER" id="PTHR31451:SF39">
    <property type="entry name" value="MANNAN ENDO-1,4-BETA-MANNOSIDASE 1"/>
    <property type="match status" value="1"/>
</dbReference>
<keyword evidence="12" id="KW-1185">Reference proteome</keyword>
<dbReference type="Proteomes" id="UP000193944">
    <property type="component" value="Unassembled WGS sequence"/>
</dbReference>
<evidence type="ECO:0000256" key="6">
    <source>
        <dbReference type="ARBA" id="ARBA00022729"/>
    </source>
</evidence>
<reference evidence="11 12" key="2">
    <citation type="submission" date="2016-08" db="EMBL/GenBank/DDBJ databases">
        <title>Pervasive Adenine N6-methylation of Active Genes in Fungi.</title>
        <authorList>
            <consortium name="DOE Joint Genome Institute"/>
            <person name="Mondo S.J."/>
            <person name="Dannebaum R.O."/>
            <person name="Kuo R.C."/>
            <person name="Labutti K."/>
            <person name="Haridas S."/>
            <person name="Kuo A."/>
            <person name="Salamov A."/>
            <person name="Ahrendt S.R."/>
            <person name="Lipzen A."/>
            <person name="Sullivan W."/>
            <person name="Andreopoulos W.B."/>
            <person name="Clum A."/>
            <person name="Lindquist E."/>
            <person name="Daum C."/>
            <person name="Ramamoorthy G.K."/>
            <person name="Gryganskyi A."/>
            <person name="Culley D."/>
            <person name="Magnuson J.K."/>
            <person name="James T.Y."/>
            <person name="O'Malley M.A."/>
            <person name="Stajich J.E."/>
            <person name="Spatafora J.W."/>
            <person name="Visel A."/>
            <person name="Grigoriev I.V."/>
        </authorList>
    </citation>
    <scope>NUCLEOTIDE SEQUENCE [LARGE SCALE GENOMIC DNA]</scope>
    <source>
        <strain evidence="11 12">S4</strain>
    </source>
</reference>
<accession>A0A1Y1VSU3</accession>
<evidence type="ECO:0000256" key="5">
    <source>
        <dbReference type="ARBA" id="ARBA00022525"/>
    </source>
</evidence>
<dbReference type="GO" id="GO:0046355">
    <property type="term" value="P:mannan catabolic process"/>
    <property type="evidence" value="ECO:0007669"/>
    <property type="project" value="UniProtKB-ARBA"/>
</dbReference>
<dbReference type="SUPFAM" id="SSF51445">
    <property type="entry name" value="(Trans)glycosidases"/>
    <property type="match status" value="1"/>
</dbReference>
<organism evidence="11 12">
    <name type="scientific">Anaeromyces robustus</name>
    <dbReference type="NCBI Taxonomy" id="1754192"/>
    <lineage>
        <taxon>Eukaryota</taxon>
        <taxon>Fungi</taxon>
        <taxon>Fungi incertae sedis</taxon>
        <taxon>Chytridiomycota</taxon>
        <taxon>Chytridiomycota incertae sedis</taxon>
        <taxon>Neocallimastigomycetes</taxon>
        <taxon>Neocallimastigales</taxon>
        <taxon>Neocallimastigaceae</taxon>
        <taxon>Anaeromyces</taxon>
    </lineage>
</organism>